<accession>A0A9W6QJL3</accession>
<dbReference type="AlphaFoldDB" id="A0A9W6QJL3"/>
<dbReference type="PROSITE" id="PS50231">
    <property type="entry name" value="RICIN_B_LECTIN"/>
    <property type="match status" value="1"/>
</dbReference>
<comment type="caution">
    <text evidence="3">The sequence shown here is derived from an EMBL/GenBank/DDBJ whole genome shotgun (WGS) entry which is preliminary data.</text>
</comment>
<protein>
    <recommendedName>
        <fullName evidence="2">Ricin B lectin domain-containing protein</fullName>
    </recommendedName>
</protein>
<sequence length="195" mass="21510">MIARDRSRRPDPTPSTHHLPEKERVMLRSATAATLAVTSLMVLLAPASSASTEDVPTGKLMIKSSANDVCLTVEGWRPHLIRGDACRDDENTQRWIYEPDTSLLRNDWARDSCLFGDFTASPPLDNKLTIKPCDPGDRRMTWSFLGGGEDPWTLRNGAGHSVISQGSEHWIVNAPYSETGPLGKFDLIALEQPQG</sequence>
<evidence type="ECO:0000259" key="2">
    <source>
        <dbReference type="Pfam" id="PF00652"/>
    </source>
</evidence>
<dbReference type="InterPro" id="IPR000772">
    <property type="entry name" value="Ricin_B_lectin"/>
</dbReference>
<feature type="compositionally biased region" description="Basic and acidic residues" evidence="1">
    <location>
        <begin position="1"/>
        <end position="11"/>
    </location>
</feature>
<dbReference type="InterPro" id="IPR035992">
    <property type="entry name" value="Ricin_B-like_lectins"/>
</dbReference>
<gene>
    <name evidence="3" type="ORF">Aglo03_06910</name>
</gene>
<keyword evidence="4" id="KW-1185">Reference proteome</keyword>
<evidence type="ECO:0000313" key="3">
    <source>
        <dbReference type="EMBL" id="GLW89875.1"/>
    </source>
</evidence>
<feature type="region of interest" description="Disordered" evidence="1">
    <location>
        <begin position="1"/>
        <end position="21"/>
    </location>
</feature>
<dbReference type="EMBL" id="BSSD01000001">
    <property type="protein sequence ID" value="GLW89875.1"/>
    <property type="molecule type" value="Genomic_DNA"/>
</dbReference>
<evidence type="ECO:0000313" key="4">
    <source>
        <dbReference type="Proteomes" id="UP001165042"/>
    </source>
</evidence>
<name>A0A9W6QJL3_9PSEU</name>
<feature type="domain" description="Ricin B lectin" evidence="2">
    <location>
        <begin position="61"/>
        <end position="147"/>
    </location>
</feature>
<organism evidence="3 4">
    <name type="scientific">Actinokineospora globicatena</name>
    <dbReference type="NCBI Taxonomy" id="103729"/>
    <lineage>
        <taxon>Bacteria</taxon>
        <taxon>Bacillati</taxon>
        <taxon>Actinomycetota</taxon>
        <taxon>Actinomycetes</taxon>
        <taxon>Pseudonocardiales</taxon>
        <taxon>Pseudonocardiaceae</taxon>
        <taxon>Actinokineospora</taxon>
    </lineage>
</organism>
<evidence type="ECO:0000256" key="1">
    <source>
        <dbReference type="SAM" id="MobiDB-lite"/>
    </source>
</evidence>
<reference evidence="3" key="1">
    <citation type="submission" date="2023-02" db="EMBL/GenBank/DDBJ databases">
        <title>Actinokineospora globicatena NBRC 15670.</title>
        <authorList>
            <person name="Ichikawa N."/>
            <person name="Sato H."/>
            <person name="Tonouchi N."/>
        </authorList>
    </citation>
    <scope>NUCLEOTIDE SEQUENCE</scope>
    <source>
        <strain evidence="3">NBRC 15670</strain>
    </source>
</reference>
<dbReference type="Gene3D" id="2.80.10.50">
    <property type="match status" value="1"/>
</dbReference>
<dbReference type="Pfam" id="PF00652">
    <property type="entry name" value="Ricin_B_lectin"/>
    <property type="match status" value="1"/>
</dbReference>
<dbReference type="Proteomes" id="UP001165042">
    <property type="component" value="Unassembled WGS sequence"/>
</dbReference>
<dbReference type="SUPFAM" id="SSF50370">
    <property type="entry name" value="Ricin B-like lectins"/>
    <property type="match status" value="1"/>
</dbReference>
<proteinExistence type="predicted"/>